<feature type="coiled-coil region" evidence="1">
    <location>
        <begin position="242"/>
        <end position="286"/>
    </location>
</feature>
<sequence length="869" mass="99103">MFANLFKPKWRHSDPDVRISAVAKLSPDQPDQLSILRQLALSDSSPRVRISAVQRLQDTDSLLQVLSASSDPEVREQAGQRVGECLNDNAPSASIFSLLEQVHDDSARTQIILNANGLKPDSLGNVDDEHLLVQLALHARVADTRKAAVKRLSNTSLLEQVQRASRGRDKTVHRISRDKLTALREEARQQAENEQRRQQLIHQLHQLLMTEDTQFLQARAQAAYQEWDSLLHKEDELHARFLELSQQLNERLQRLVAEEAAEAEARARREQQLETAQALLDQLDALDVNTDTDLAIELANVEQAWQALNPDWLSPEFKQRKNTLIEPLQQALEARQRFETARPEIEHLLAQEDGAAKSRLSSAQTLAAAVNWPRSVAAPALLQSLNDLIETLRQDQSRLKQAARQQSDEIVSLLDQLETLIEQGNVLEADKLNARLKHKTGELAPALPNTLENRQRQLNARLAELRDWQGFAAAEKKDALCERMEALIGTEMAPQALADRVRALQQEWKQVDATDPVHSQKQWKRFHEAGEKAYEPCQAWFASQRKQREYNLQQRQQICEQLTAYIEQMDWEQADWPAVEAVSRTARNEWRQFAPVDRAPGKPLQQTFNALLRDLDNRIKAHRQRCADTKEALIERAAELAQAEDISQAAQEAKQLQREWKAAGPTFRSRERALWQAFRKECDVIFSRLKSERQSEAKAQQSARAQRQQEPLGNDQIQALQRLDQLATQAEEELATDGQSETLSTLLTEAITGPSPGARWRERMGQRLEAIRSISAGSRSIEAQLVDTERAARELCIRLEILLGVASPEEDESLRMAYQMERLSQALEQQDDEPTPAALQALALEWYTLPYHWHFLELHQRFEQLQTSL</sequence>
<gene>
    <name evidence="2" type="ORF">H9C73_10105</name>
</gene>
<dbReference type="RefSeq" id="WP_209287710.1">
    <property type="nucleotide sequence ID" value="NZ_JACVEW010000014.1"/>
</dbReference>
<proteinExistence type="predicted"/>
<evidence type="ECO:0000313" key="2">
    <source>
        <dbReference type="EMBL" id="MBP0049090.1"/>
    </source>
</evidence>
<dbReference type="InterPro" id="IPR007139">
    <property type="entry name" value="DUF349"/>
</dbReference>
<organism evidence="2 3">
    <name type="scientific">Marinobacterium alkalitolerans</name>
    <dbReference type="NCBI Taxonomy" id="1542925"/>
    <lineage>
        <taxon>Bacteria</taxon>
        <taxon>Pseudomonadati</taxon>
        <taxon>Pseudomonadota</taxon>
        <taxon>Gammaproteobacteria</taxon>
        <taxon>Oceanospirillales</taxon>
        <taxon>Oceanospirillaceae</taxon>
        <taxon>Marinobacterium</taxon>
    </lineage>
</organism>
<feature type="coiled-coil region" evidence="1">
    <location>
        <begin position="382"/>
        <end position="423"/>
    </location>
</feature>
<reference evidence="2 3" key="1">
    <citation type="submission" date="2020-09" db="EMBL/GenBank/DDBJ databases">
        <authorList>
            <person name="Tanuku N.R.S."/>
        </authorList>
    </citation>
    <scope>NUCLEOTIDE SEQUENCE [LARGE SCALE GENOMIC DNA]</scope>
    <source>
        <strain evidence="2 3">AK62</strain>
    </source>
</reference>
<dbReference type="Proteomes" id="UP000810171">
    <property type="component" value="Unassembled WGS sequence"/>
</dbReference>
<name>A0ABS3ZBK5_9GAMM</name>
<keyword evidence="3" id="KW-1185">Reference proteome</keyword>
<evidence type="ECO:0000256" key="1">
    <source>
        <dbReference type="SAM" id="Coils"/>
    </source>
</evidence>
<evidence type="ECO:0000313" key="3">
    <source>
        <dbReference type="Proteomes" id="UP000810171"/>
    </source>
</evidence>
<protein>
    <submittedName>
        <fullName evidence="2">DUF349 domain-containing protein</fullName>
    </submittedName>
</protein>
<dbReference type="Pfam" id="PF03993">
    <property type="entry name" value="DUF349"/>
    <property type="match status" value="3"/>
</dbReference>
<accession>A0ABS3ZBK5</accession>
<dbReference type="InterPro" id="IPR016024">
    <property type="entry name" value="ARM-type_fold"/>
</dbReference>
<keyword evidence="1" id="KW-0175">Coiled coil</keyword>
<dbReference type="SUPFAM" id="SSF48371">
    <property type="entry name" value="ARM repeat"/>
    <property type="match status" value="1"/>
</dbReference>
<comment type="caution">
    <text evidence="2">The sequence shown here is derived from an EMBL/GenBank/DDBJ whole genome shotgun (WGS) entry which is preliminary data.</text>
</comment>
<dbReference type="EMBL" id="JACVEW010000014">
    <property type="protein sequence ID" value="MBP0049090.1"/>
    <property type="molecule type" value="Genomic_DNA"/>
</dbReference>